<keyword evidence="3" id="KW-0449">Lipoprotein</keyword>
<evidence type="ECO:0000313" key="3">
    <source>
        <dbReference type="EMBL" id="EAB8478303.1"/>
    </source>
</evidence>
<dbReference type="AlphaFoldDB" id="A0A3Y9C2X1"/>
<evidence type="ECO:0000256" key="1">
    <source>
        <dbReference type="SAM" id="SignalP"/>
    </source>
</evidence>
<feature type="signal peptide" evidence="1">
    <location>
        <begin position="1"/>
        <end position="19"/>
    </location>
</feature>
<dbReference type="EMBL" id="AAAFYZ010000056">
    <property type="protein sequence ID" value="EAB8478303.1"/>
    <property type="molecule type" value="Genomic_DNA"/>
</dbReference>
<reference evidence="3" key="1">
    <citation type="submission" date="2018-08" db="EMBL/GenBank/DDBJ databases">
        <authorList>
            <person name="Ashton P.M."/>
            <person name="Dallman T."/>
            <person name="Nair S."/>
            <person name="De Pinna E."/>
            <person name="Peters T."/>
            <person name="Grant K."/>
        </authorList>
    </citation>
    <scope>NUCLEOTIDE SEQUENCE [LARGE SCALE GENOMIC DNA]</scope>
    <source>
        <strain evidence="3">43913</strain>
    </source>
</reference>
<proteinExistence type="predicted"/>
<dbReference type="Pfam" id="PF17131">
    <property type="entry name" value="LolA_like"/>
    <property type="match status" value="1"/>
</dbReference>
<evidence type="ECO:0000259" key="2">
    <source>
        <dbReference type="Pfam" id="PF17131"/>
    </source>
</evidence>
<organism evidence="3">
    <name type="scientific">Salmonella enterica subsp. enterica serovar Java</name>
    <dbReference type="NCBI Taxonomy" id="224729"/>
    <lineage>
        <taxon>Bacteria</taxon>
        <taxon>Pseudomonadati</taxon>
        <taxon>Pseudomonadota</taxon>
        <taxon>Gammaproteobacteria</taxon>
        <taxon>Enterobacterales</taxon>
        <taxon>Enterobacteriaceae</taxon>
        <taxon>Salmonella</taxon>
    </lineage>
</organism>
<feature type="chain" id="PRO_5019325185" evidence="1">
    <location>
        <begin position="20"/>
        <end position="248"/>
    </location>
</feature>
<dbReference type="InterPro" id="IPR033399">
    <property type="entry name" value="TP_0789-like"/>
</dbReference>
<dbReference type="Proteomes" id="UP000839644">
    <property type="component" value="Unassembled WGS sequence"/>
</dbReference>
<comment type="caution">
    <text evidence="3">The sequence shown here is derived from an EMBL/GenBank/DDBJ whole genome shotgun (WGS) entry which is preliminary data.</text>
</comment>
<accession>A0A3Y9C2X1</accession>
<protein>
    <submittedName>
        <fullName evidence="3">Outer membrane lipoprotein-sorting protein</fullName>
    </submittedName>
</protein>
<dbReference type="CDD" id="cd16329">
    <property type="entry name" value="LolA_like"/>
    <property type="match status" value="1"/>
</dbReference>
<feature type="domain" description="Uncharacterized protein TP-0789" evidence="2">
    <location>
        <begin position="68"/>
        <end position="240"/>
    </location>
</feature>
<dbReference type="PIRSF" id="PIRSF028205">
    <property type="entry name" value="UCP028205"/>
    <property type="match status" value="1"/>
</dbReference>
<gene>
    <name evidence="3" type="ORF">AU894_19170</name>
</gene>
<dbReference type="Gene3D" id="2.50.20.10">
    <property type="entry name" value="Lipoprotein localisation LolA/LolB/LppX"/>
    <property type="match status" value="1"/>
</dbReference>
<name>A0A3Y9C2X1_SALEB</name>
<sequence>MRKILALLLSGGIALSAQAETVEQMLTKADQYRSREPYAKVTTVVKLYQNNQLDTTRLYEVYIRPMRESLVLFKSKAEEGQKLLMLGDNYWLLMPQSRRPIRITPIQKLLGNASVGDISTLNWSEHYQGTLQGAQDIVIQNKHVMANHLELTAKTAGETYAKIQLWLDATNDFPLKADLYLLSQKMAKQAIFTADNPLHPQKIVSMTLLDSIQPEKQTVIDYQNVVPWQLDEKYYNPAYLIQQPRVDL</sequence>
<dbReference type="InterPro" id="IPR011220">
    <property type="entry name" value="UCP028205"/>
</dbReference>
<keyword evidence="1" id="KW-0732">Signal</keyword>